<evidence type="ECO:0000259" key="1">
    <source>
        <dbReference type="Pfam" id="PF00326"/>
    </source>
</evidence>
<dbReference type="InterPro" id="IPR029058">
    <property type="entry name" value="AB_hydrolase_fold"/>
</dbReference>
<dbReference type="Gene3D" id="2.120.10.30">
    <property type="entry name" value="TolB, C-terminal domain"/>
    <property type="match status" value="1"/>
</dbReference>
<dbReference type="Proteomes" id="UP000076722">
    <property type="component" value="Unassembled WGS sequence"/>
</dbReference>
<keyword evidence="2" id="KW-0378">Hydrolase</keyword>
<name>A0A165AJ03_9AGAM</name>
<dbReference type="EMBL" id="KV419394">
    <property type="protein sequence ID" value="KZS99079.1"/>
    <property type="molecule type" value="Genomic_DNA"/>
</dbReference>
<evidence type="ECO:0000313" key="3">
    <source>
        <dbReference type="Proteomes" id="UP000076722"/>
    </source>
</evidence>
<dbReference type="SUPFAM" id="SSF53474">
    <property type="entry name" value="alpha/beta-Hydrolases"/>
    <property type="match status" value="1"/>
</dbReference>
<dbReference type="InterPro" id="IPR001375">
    <property type="entry name" value="Peptidase_S9_cat"/>
</dbReference>
<dbReference type="InterPro" id="IPR050585">
    <property type="entry name" value="Xaa-Pro_dipeptidyl-ppase/CocE"/>
</dbReference>
<dbReference type="AlphaFoldDB" id="A0A165AJ03"/>
<dbReference type="InterPro" id="IPR011659">
    <property type="entry name" value="WD40"/>
</dbReference>
<organism evidence="2 3">
    <name type="scientific">Sistotremastrum niveocremeum HHB9708</name>
    <dbReference type="NCBI Taxonomy" id="1314777"/>
    <lineage>
        <taxon>Eukaryota</taxon>
        <taxon>Fungi</taxon>
        <taxon>Dikarya</taxon>
        <taxon>Basidiomycota</taxon>
        <taxon>Agaricomycotina</taxon>
        <taxon>Agaricomycetes</taxon>
        <taxon>Sistotremastrales</taxon>
        <taxon>Sistotremastraceae</taxon>
        <taxon>Sertulicium</taxon>
        <taxon>Sertulicium niveocremeum</taxon>
    </lineage>
</organism>
<dbReference type="GO" id="GO:0006508">
    <property type="term" value="P:proteolysis"/>
    <property type="evidence" value="ECO:0007669"/>
    <property type="project" value="InterPro"/>
</dbReference>
<dbReference type="STRING" id="1314777.A0A165AJ03"/>
<keyword evidence="3" id="KW-1185">Reference proteome</keyword>
<dbReference type="InterPro" id="IPR011042">
    <property type="entry name" value="6-blade_b-propeller_TolB-like"/>
</dbReference>
<proteinExistence type="predicted"/>
<evidence type="ECO:0000313" key="2">
    <source>
        <dbReference type="EMBL" id="KZS99079.1"/>
    </source>
</evidence>
<dbReference type="GO" id="GO:0008236">
    <property type="term" value="F:serine-type peptidase activity"/>
    <property type="evidence" value="ECO:0007669"/>
    <property type="project" value="InterPro"/>
</dbReference>
<sequence>MSNPRIAPYGNWISSITAEAVAAQSLSAGVEDIFLDPVTSKVYFAQKRPAENGRSAVIDAEDRQDLFDGSWDARTQVHEYGGAAAIIFGDTLYFSHILDHRVYKTVKGGSPTAITPVSPAQRFADFTVHPKHPHLLVCLVEDHSDPHPAKVETYLVLINASTSTVTKTVHDADFYACPRFSPDGNFLVWQQWHHPEMPFQSSEIIVAHVVSDGQTLELGTPVHVAGKTEAISAQDPIWNSNNSIIFLSDESGFHNPWKYTFDPAKPLKDGQASPICPQPIKEEFGAPQWWLSRHGSGVLSETHVAFTSFRKGRTTLYICDVSKGNLLEVPTPYAHIQYLHGDGKGKVVMLGQPADSGEVLVELTIDEMGKPLLTSLSPPSAGVDNLPSSYISPGEYHELILPPGGRTCHVTYYAPKNPHYGGGLPDEKPPVVVLIHGGPFYMEPANLDWSKQFFTSRGWAYIDVNYGGSTGFGRAFRESLHNKWGVLDVQDAYQSVLRLDSLGLVDAKRAVVHGGSAGGYSVLQIATTLPDAFAAGAPHYGVSDMRKLDEILHKFEYHLCDRLMGGKWEECESVWRERSPIYHVDKIKMPLLFLQGGKDTVVPADQMINMVETIKARGGKAELILFPDEGHGWRQASSVQTTLEKELTFFNEVLGFQNNY</sequence>
<gene>
    <name evidence="2" type="ORF">SISNIDRAFT_403953</name>
</gene>
<protein>
    <submittedName>
        <fullName evidence="2">Alpha/beta-hydrolase</fullName>
    </submittedName>
</protein>
<dbReference type="OrthoDB" id="43744at2759"/>
<dbReference type="Pfam" id="PF00326">
    <property type="entry name" value="Peptidase_S9"/>
    <property type="match status" value="1"/>
</dbReference>
<reference evidence="2 3" key="1">
    <citation type="journal article" date="2016" name="Mol. Biol. Evol.">
        <title>Comparative Genomics of Early-Diverging Mushroom-Forming Fungi Provides Insights into the Origins of Lignocellulose Decay Capabilities.</title>
        <authorList>
            <person name="Nagy L.G."/>
            <person name="Riley R."/>
            <person name="Tritt A."/>
            <person name="Adam C."/>
            <person name="Daum C."/>
            <person name="Floudas D."/>
            <person name="Sun H."/>
            <person name="Yadav J.S."/>
            <person name="Pangilinan J."/>
            <person name="Larsson K.H."/>
            <person name="Matsuura K."/>
            <person name="Barry K."/>
            <person name="Labutti K."/>
            <person name="Kuo R."/>
            <person name="Ohm R.A."/>
            <person name="Bhattacharya S.S."/>
            <person name="Shirouzu T."/>
            <person name="Yoshinaga Y."/>
            <person name="Martin F.M."/>
            <person name="Grigoriev I.V."/>
            <person name="Hibbett D.S."/>
        </authorList>
    </citation>
    <scope>NUCLEOTIDE SEQUENCE [LARGE SCALE GENOMIC DNA]</scope>
    <source>
        <strain evidence="2 3">HHB9708</strain>
    </source>
</reference>
<accession>A0A165AJ03</accession>
<feature type="domain" description="Peptidase S9 prolyl oligopeptidase catalytic" evidence="1">
    <location>
        <begin position="447"/>
        <end position="655"/>
    </location>
</feature>
<dbReference type="Gene3D" id="3.40.50.1820">
    <property type="entry name" value="alpha/beta hydrolase"/>
    <property type="match status" value="1"/>
</dbReference>
<dbReference type="Pfam" id="PF07676">
    <property type="entry name" value="PD40"/>
    <property type="match status" value="1"/>
</dbReference>
<dbReference type="PANTHER" id="PTHR43056">
    <property type="entry name" value="PEPTIDASE S9 PROLYL OLIGOPEPTIDASE"/>
    <property type="match status" value="1"/>
</dbReference>
<dbReference type="SUPFAM" id="SSF82171">
    <property type="entry name" value="DPP6 N-terminal domain-like"/>
    <property type="match status" value="1"/>
</dbReference>
<dbReference type="PANTHER" id="PTHR43056:SF5">
    <property type="entry name" value="PEPTIDASE S9 PROLYL OLIGOPEPTIDASE CATALYTIC DOMAIN-CONTAINING PROTEIN"/>
    <property type="match status" value="1"/>
</dbReference>